<protein>
    <submittedName>
        <fullName evidence="1">Uncharacterized protein</fullName>
    </submittedName>
</protein>
<accession>A0A0P0C8L8</accession>
<evidence type="ECO:0000313" key="1">
    <source>
        <dbReference type="EMBL" id="ALJ01670.1"/>
    </source>
</evidence>
<dbReference type="AlphaFoldDB" id="A0A0P0C8L8"/>
<dbReference type="Proteomes" id="UP000061382">
    <property type="component" value="Plasmid 1"/>
</dbReference>
<keyword evidence="1" id="KW-0614">Plasmid</keyword>
<dbReference type="PATRIC" id="fig|512763.3.peg.4768"/>
<sequence length="294" mass="32939">MRKLVLTVAAAGVLVTRPANTDAQFVVNDPIHMGVHIGEFAKRLAQWSETVQNYQVIKDARTIAGVTKDLTGEVKDLTSEGLALQRRIQEDLRKVHSIVDLRISNPAELFARALAMSGGSSGTHYLPHFSKAQRLRIALQNKNPEEDIKTIFSVFSRTSGDSDANARMSSTEYVERREESAVSAYAYEKMNQKKKIQTALNYYKIADEMTGQSIEMNATLKNPGRYSMTEGERMAMIHASNENMVRAMQLRQEADRLISESTQKGPAHIAAERVYTDLLAQKQLIDLESRSKAY</sequence>
<keyword evidence="2" id="KW-1185">Reference proteome</keyword>
<dbReference type="KEGG" id="rti:DC20_21685"/>
<organism evidence="1 2">
    <name type="scientific">Rufibacter tibetensis</name>
    <dbReference type="NCBI Taxonomy" id="512763"/>
    <lineage>
        <taxon>Bacteria</taxon>
        <taxon>Pseudomonadati</taxon>
        <taxon>Bacteroidota</taxon>
        <taxon>Cytophagia</taxon>
        <taxon>Cytophagales</taxon>
        <taxon>Hymenobacteraceae</taxon>
        <taxon>Rufibacter</taxon>
    </lineage>
</organism>
<reference evidence="1 2" key="1">
    <citation type="submission" date="2015-08" db="EMBL/GenBank/DDBJ databases">
        <title>Complete genome sequence of Rufibacter tibetensis strain 1351t, a radiation-resistant bacterium from tibet plateau.</title>
        <authorList>
            <person name="Dai J."/>
        </authorList>
    </citation>
    <scope>NUCLEOTIDE SEQUENCE [LARGE SCALE GENOMIC DNA]</scope>
    <source>
        <strain evidence="1 2">1351</strain>
        <plasmid evidence="1 2">1</plasmid>
    </source>
</reference>
<gene>
    <name evidence="1" type="ORF">DC20_21685</name>
</gene>
<proteinExistence type="predicted"/>
<geneLocation type="plasmid" evidence="1 2">
    <name>1</name>
</geneLocation>
<name>A0A0P0C8L8_9BACT</name>
<dbReference type="RefSeq" id="WP_062546136.1">
    <property type="nucleotide sequence ID" value="NZ_CP012644.1"/>
</dbReference>
<dbReference type="EMBL" id="CP012644">
    <property type="protein sequence ID" value="ALJ01670.1"/>
    <property type="molecule type" value="Genomic_DNA"/>
</dbReference>
<dbReference type="OrthoDB" id="891759at2"/>
<evidence type="ECO:0000313" key="2">
    <source>
        <dbReference type="Proteomes" id="UP000061382"/>
    </source>
</evidence>